<accession>A0ABP7DQQ6</accession>
<evidence type="ECO:0000313" key="14">
    <source>
        <dbReference type="Proteomes" id="UP001501468"/>
    </source>
</evidence>
<dbReference type="InterPro" id="IPR045034">
    <property type="entry name" value="O-acyltransferase_WSD1-like"/>
</dbReference>
<dbReference type="EMBL" id="BAABDC010000003">
    <property type="protein sequence ID" value="GAA3706682.1"/>
    <property type="molecule type" value="Genomic_DNA"/>
</dbReference>
<dbReference type="Proteomes" id="UP001501468">
    <property type="component" value="Unassembled WGS sequence"/>
</dbReference>
<dbReference type="SUPFAM" id="SSF52777">
    <property type="entry name" value="CoA-dependent acyltransferases"/>
    <property type="match status" value="1"/>
</dbReference>
<evidence type="ECO:0000256" key="7">
    <source>
        <dbReference type="ARBA" id="ARBA00022798"/>
    </source>
</evidence>
<sequence>MPIERLSSEDRMLLLSDKAWPQDVGVVVILEGGRLVDEEGRPSVEAAREAVARGLPGLPRLRQVLRVPPRGLGGPFWVDAPDFDLAQHVRLGPPIEPGGEGALLAAVEDIRSRRLDLGRPLWEMWLLPGLDAGRVAMFVRMHHVVADGVAGIASLAALLRASAGAGAPAGRARIPAPEPTRRELLTETWSRHVHEAGRGIATLRHPRAGMRAAGGAWRAVRGLVGGEPGPVTSLKGLVGPHRRLALVRVPLREVEDVAHADGATVNDVLLAMIAGGVRALLTSRGEQLDQLTLPILVPVSLRRGADDTGPGNRISQMKIQLPVGEPGARERLRLVTAATSGAKAMRHPSLSLVFRNRVLSAIMLRLVIRQRIHLLSADIVGPREPLSFAGATVLDAFPLINLLGNITLGVGALSYAGRFDVLAVADADLFPDLDVFAAGAEQEIRDLAARTDRQPAPARAPRR</sequence>
<comment type="catalytic activity">
    <reaction evidence="10">
        <text>an acyl-CoA + a 1,2-diacyl-sn-glycerol = a triacyl-sn-glycerol + CoA</text>
        <dbReference type="Rhea" id="RHEA:10868"/>
        <dbReference type="ChEBI" id="CHEBI:17815"/>
        <dbReference type="ChEBI" id="CHEBI:57287"/>
        <dbReference type="ChEBI" id="CHEBI:58342"/>
        <dbReference type="ChEBI" id="CHEBI:64615"/>
        <dbReference type="EC" id="2.3.1.20"/>
    </reaction>
</comment>
<reference evidence="14" key="1">
    <citation type="journal article" date="2019" name="Int. J. Syst. Evol. Microbiol.">
        <title>The Global Catalogue of Microorganisms (GCM) 10K type strain sequencing project: providing services to taxonomists for standard genome sequencing and annotation.</title>
        <authorList>
            <consortium name="The Broad Institute Genomics Platform"/>
            <consortium name="The Broad Institute Genome Sequencing Center for Infectious Disease"/>
            <person name="Wu L."/>
            <person name="Ma J."/>
        </authorList>
    </citation>
    <scope>NUCLEOTIDE SEQUENCE [LARGE SCALE GENOMIC DNA]</scope>
    <source>
        <strain evidence="14">JCM 17125</strain>
    </source>
</reference>
<comment type="caution">
    <text evidence="13">The sequence shown here is derived from an EMBL/GenBank/DDBJ whole genome shotgun (WGS) entry which is preliminary data.</text>
</comment>
<dbReference type="InterPro" id="IPR023213">
    <property type="entry name" value="CAT-like_dom_sf"/>
</dbReference>
<evidence type="ECO:0000256" key="3">
    <source>
        <dbReference type="ARBA" id="ARBA00009587"/>
    </source>
</evidence>
<dbReference type="PANTHER" id="PTHR31650">
    <property type="entry name" value="O-ACYLTRANSFERASE (WSD1-LIKE) FAMILY PROTEIN"/>
    <property type="match status" value="1"/>
</dbReference>
<comment type="pathway">
    <text evidence="2">Lipid metabolism.</text>
</comment>
<evidence type="ECO:0000313" key="13">
    <source>
        <dbReference type="EMBL" id="GAA3706682.1"/>
    </source>
</evidence>
<dbReference type="Pfam" id="PF06974">
    <property type="entry name" value="WS_DGAT_C"/>
    <property type="match status" value="1"/>
</dbReference>
<evidence type="ECO:0000256" key="4">
    <source>
        <dbReference type="ARBA" id="ARBA00013244"/>
    </source>
</evidence>
<dbReference type="Gene3D" id="3.30.559.10">
    <property type="entry name" value="Chloramphenicol acetyltransferase-like domain"/>
    <property type="match status" value="1"/>
</dbReference>
<dbReference type="InterPro" id="IPR009721">
    <property type="entry name" value="O-acyltransferase_WSD1_C"/>
</dbReference>
<feature type="domain" description="O-acyltransferase WSD1 C-terminal" evidence="12">
    <location>
        <begin position="311"/>
        <end position="447"/>
    </location>
</feature>
<evidence type="ECO:0000256" key="2">
    <source>
        <dbReference type="ARBA" id="ARBA00005189"/>
    </source>
</evidence>
<evidence type="ECO:0000259" key="12">
    <source>
        <dbReference type="Pfam" id="PF06974"/>
    </source>
</evidence>
<comment type="pathway">
    <text evidence="1">Glycerolipid metabolism; triacylglycerol biosynthesis.</text>
</comment>
<proteinExistence type="inferred from homology"/>
<keyword evidence="14" id="KW-1185">Reference proteome</keyword>
<comment type="similarity">
    <text evidence="3">Belongs to the long-chain O-acyltransferase family.</text>
</comment>
<feature type="domain" description="O-acyltransferase WSD1-like N-terminal" evidence="11">
    <location>
        <begin position="7"/>
        <end position="268"/>
    </location>
</feature>
<evidence type="ECO:0000256" key="5">
    <source>
        <dbReference type="ARBA" id="ARBA00022516"/>
    </source>
</evidence>
<evidence type="ECO:0000259" key="11">
    <source>
        <dbReference type="Pfam" id="PF03007"/>
    </source>
</evidence>
<keyword evidence="9" id="KW-0012">Acyltransferase</keyword>
<evidence type="ECO:0000256" key="8">
    <source>
        <dbReference type="ARBA" id="ARBA00023098"/>
    </source>
</evidence>
<evidence type="ECO:0000256" key="1">
    <source>
        <dbReference type="ARBA" id="ARBA00004771"/>
    </source>
</evidence>
<keyword evidence="7" id="KW-0319">Glycerol metabolism</keyword>
<dbReference type="RefSeq" id="WP_344946470.1">
    <property type="nucleotide sequence ID" value="NZ_BAABDC010000003.1"/>
</dbReference>
<dbReference type="EC" id="2.3.1.20" evidence="4"/>
<protein>
    <recommendedName>
        <fullName evidence="4">diacylglycerol O-acyltransferase</fullName>
        <ecNumber evidence="4">2.3.1.20</ecNumber>
    </recommendedName>
</protein>
<evidence type="ECO:0000256" key="6">
    <source>
        <dbReference type="ARBA" id="ARBA00022679"/>
    </source>
</evidence>
<dbReference type="InterPro" id="IPR004255">
    <property type="entry name" value="O-acyltransferase_WSD1_N"/>
</dbReference>
<dbReference type="Pfam" id="PF03007">
    <property type="entry name" value="WS_DGAT_cat"/>
    <property type="match status" value="1"/>
</dbReference>
<keyword evidence="6" id="KW-0808">Transferase</keyword>
<evidence type="ECO:0000256" key="9">
    <source>
        <dbReference type="ARBA" id="ARBA00023315"/>
    </source>
</evidence>
<name>A0ABP7DQQ6_9MICO</name>
<dbReference type="PANTHER" id="PTHR31650:SF1">
    <property type="entry name" value="WAX ESTER SYNTHASE_DIACYLGLYCEROL ACYLTRANSFERASE 4-RELATED"/>
    <property type="match status" value="1"/>
</dbReference>
<evidence type="ECO:0000256" key="10">
    <source>
        <dbReference type="ARBA" id="ARBA00048109"/>
    </source>
</evidence>
<gene>
    <name evidence="13" type="ORF">GCM10022399_24210</name>
</gene>
<keyword evidence="5" id="KW-0444">Lipid biosynthesis</keyword>
<organism evidence="13 14">
    <name type="scientific">Terrabacter ginsenosidimutans</name>
    <dbReference type="NCBI Taxonomy" id="490575"/>
    <lineage>
        <taxon>Bacteria</taxon>
        <taxon>Bacillati</taxon>
        <taxon>Actinomycetota</taxon>
        <taxon>Actinomycetes</taxon>
        <taxon>Micrococcales</taxon>
        <taxon>Intrasporangiaceae</taxon>
        <taxon>Terrabacter</taxon>
    </lineage>
</organism>
<keyword evidence="8" id="KW-0443">Lipid metabolism</keyword>